<organism evidence="1 2">
    <name type="scientific">Xylanibacter rodentium</name>
    <dbReference type="NCBI Taxonomy" id="2736289"/>
    <lineage>
        <taxon>Bacteria</taxon>
        <taxon>Pseudomonadati</taxon>
        <taxon>Bacteroidota</taxon>
        <taxon>Bacteroidia</taxon>
        <taxon>Bacteroidales</taxon>
        <taxon>Prevotellaceae</taxon>
        <taxon>Xylanibacter</taxon>
    </lineage>
</organism>
<dbReference type="EMBL" id="JABKKE010000005">
    <property type="protein sequence ID" value="NPE13505.1"/>
    <property type="molecule type" value="Genomic_DNA"/>
</dbReference>
<evidence type="ECO:0000313" key="1">
    <source>
        <dbReference type="EMBL" id="NPE13505.1"/>
    </source>
</evidence>
<sequence length="181" mass="20408">MTVTEFTFKQAKDLIATPKVVLESDGKTACSFKQIDCIPGLRENIILRSIDAEFFFVWTINRSAKELIKLSLHVLEKDSHIGIFRVDYVSDESIHHNPTISTENVPDELKPFTGKDIIGPHAHFNVLGYKTLQWAVPLEDIDFKVKSIVDSLSNIDIASAIKCFAKYINVTTPIVAQQYII</sequence>
<accession>A0ABX2AV15</accession>
<dbReference type="Pfam" id="PF22398">
    <property type="entry name" value="DUF6978"/>
    <property type="match status" value="1"/>
</dbReference>
<gene>
    <name evidence="1" type="ORF">HPS55_04040</name>
</gene>
<keyword evidence="2" id="KW-1185">Reference proteome</keyword>
<comment type="caution">
    <text evidence="1">The sequence shown here is derived from an EMBL/GenBank/DDBJ whole genome shotgun (WGS) entry which is preliminary data.</text>
</comment>
<proteinExistence type="predicted"/>
<evidence type="ECO:0000313" key="2">
    <source>
        <dbReference type="Proteomes" id="UP001193734"/>
    </source>
</evidence>
<reference evidence="1 2" key="1">
    <citation type="submission" date="2020-05" db="EMBL/GenBank/DDBJ databases">
        <title>Distinct polysaccharide utilization as determinants for interspecies competition between intestinal Prevotella spp.</title>
        <authorList>
            <person name="Galvez E.J.C."/>
            <person name="Iljazovic A."/>
            <person name="Strowig T."/>
        </authorList>
    </citation>
    <scope>NUCLEOTIDE SEQUENCE [LARGE SCALE GENOMIC DNA]</scope>
    <source>
        <strain evidence="1 2">PROD</strain>
    </source>
</reference>
<name>A0ABX2AV15_9BACT</name>
<dbReference type="Proteomes" id="UP001193734">
    <property type="component" value="Unassembled WGS sequence"/>
</dbReference>
<dbReference type="InterPro" id="IPR053916">
    <property type="entry name" value="DUF6978"/>
</dbReference>
<protein>
    <submittedName>
        <fullName evidence="1">Uncharacterized protein</fullName>
    </submittedName>
</protein>
<dbReference type="RefSeq" id="WP_172176024.1">
    <property type="nucleotide sequence ID" value="NZ_CASGIA010000004.1"/>
</dbReference>
<dbReference type="GeneID" id="82156930"/>